<dbReference type="InterPro" id="IPR005175">
    <property type="entry name" value="PPC_dom"/>
</dbReference>
<dbReference type="EMBL" id="BMIG01000011">
    <property type="protein sequence ID" value="GGB06285.1"/>
    <property type="molecule type" value="Genomic_DNA"/>
</dbReference>
<dbReference type="AlphaFoldDB" id="A0A916SNM0"/>
<evidence type="ECO:0000313" key="2">
    <source>
        <dbReference type="EMBL" id="GGB06285.1"/>
    </source>
</evidence>
<evidence type="ECO:0000259" key="1">
    <source>
        <dbReference type="PROSITE" id="PS51742"/>
    </source>
</evidence>
<feature type="domain" description="PPC" evidence="1">
    <location>
        <begin position="1"/>
        <end position="133"/>
    </location>
</feature>
<sequence>MQSLPIRLNPGDDLRAAIEASMRGADCRAAFVVAGIGSLSSAGLRFAGAQQPRRFTGDIEILSLAGSVNFDGAHGSSHLHMALSTASGEVFGGHVAPSCIVRTTAEVLLALLPEWDFSRAPDVLTGYLELEITKRDIKPGEGQL</sequence>
<comment type="caution">
    <text evidence="2">The sequence shown here is derived from an EMBL/GenBank/DDBJ whole genome shotgun (WGS) entry which is preliminary data.</text>
</comment>
<reference evidence="2" key="2">
    <citation type="submission" date="2020-09" db="EMBL/GenBank/DDBJ databases">
        <authorList>
            <person name="Sun Q."/>
            <person name="Zhou Y."/>
        </authorList>
    </citation>
    <scope>NUCLEOTIDE SEQUENCE</scope>
    <source>
        <strain evidence="2">CGMCC 1.15322</strain>
    </source>
</reference>
<accession>A0A916SNM0</accession>
<dbReference type="RefSeq" id="WP_188709228.1">
    <property type="nucleotide sequence ID" value="NZ_BMIG01000011.1"/>
</dbReference>
<dbReference type="CDD" id="cd11378">
    <property type="entry name" value="DUF296"/>
    <property type="match status" value="1"/>
</dbReference>
<protein>
    <recommendedName>
        <fullName evidence="1">PPC domain-containing protein</fullName>
    </recommendedName>
</protein>
<dbReference type="Gene3D" id="3.30.1330.80">
    <property type="entry name" value="Hypothetical protein, similar to alpha- acetolactate decarboxylase, domain 2"/>
    <property type="match status" value="1"/>
</dbReference>
<dbReference type="PANTHER" id="PTHR34988:SF1">
    <property type="entry name" value="DNA-BINDING PROTEIN"/>
    <property type="match status" value="1"/>
</dbReference>
<gene>
    <name evidence="2" type="ORF">GCM10011496_29000</name>
</gene>
<dbReference type="Pfam" id="PF03479">
    <property type="entry name" value="PCC"/>
    <property type="match status" value="1"/>
</dbReference>
<proteinExistence type="predicted"/>
<evidence type="ECO:0000313" key="3">
    <source>
        <dbReference type="Proteomes" id="UP000620596"/>
    </source>
</evidence>
<dbReference type="PANTHER" id="PTHR34988">
    <property type="entry name" value="PROTEIN, PUTATIVE-RELATED"/>
    <property type="match status" value="1"/>
</dbReference>
<name>A0A916SNM0_9BURK</name>
<dbReference type="Proteomes" id="UP000620596">
    <property type="component" value="Unassembled WGS sequence"/>
</dbReference>
<reference evidence="2" key="1">
    <citation type="journal article" date="2014" name="Int. J. Syst. Evol. Microbiol.">
        <title>Complete genome sequence of Corynebacterium casei LMG S-19264T (=DSM 44701T), isolated from a smear-ripened cheese.</title>
        <authorList>
            <consortium name="US DOE Joint Genome Institute (JGI-PGF)"/>
            <person name="Walter F."/>
            <person name="Albersmeier A."/>
            <person name="Kalinowski J."/>
            <person name="Ruckert C."/>
        </authorList>
    </citation>
    <scope>NUCLEOTIDE SEQUENCE</scope>
    <source>
        <strain evidence="2">CGMCC 1.15322</strain>
    </source>
</reference>
<dbReference type="SUPFAM" id="SSF117856">
    <property type="entry name" value="AF0104/ALDC/Ptd012-like"/>
    <property type="match status" value="1"/>
</dbReference>
<organism evidence="2 3">
    <name type="scientific">Polaromonas eurypsychrophila</name>
    <dbReference type="NCBI Taxonomy" id="1614635"/>
    <lineage>
        <taxon>Bacteria</taxon>
        <taxon>Pseudomonadati</taxon>
        <taxon>Pseudomonadota</taxon>
        <taxon>Betaproteobacteria</taxon>
        <taxon>Burkholderiales</taxon>
        <taxon>Comamonadaceae</taxon>
        <taxon>Polaromonas</taxon>
    </lineage>
</organism>
<keyword evidence="3" id="KW-1185">Reference proteome</keyword>
<dbReference type="PROSITE" id="PS51742">
    <property type="entry name" value="PPC"/>
    <property type="match status" value="1"/>
</dbReference>